<dbReference type="Gene3D" id="2.60.40.2380">
    <property type="match status" value="1"/>
</dbReference>
<feature type="signal peptide" evidence="10">
    <location>
        <begin position="1"/>
        <end position="22"/>
    </location>
</feature>
<feature type="transmembrane region" description="Helical" evidence="9">
    <location>
        <begin position="336"/>
        <end position="353"/>
    </location>
</feature>
<evidence type="ECO:0000256" key="4">
    <source>
        <dbReference type="ARBA" id="ARBA00022679"/>
    </source>
</evidence>
<dbReference type="Gene3D" id="1.20.5.1930">
    <property type="match status" value="1"/>
</dbReference>
<keyword evidence="13" id="KW-1185">Reference proteome</keyword>
<dbReference type="InterPro" id="IPR003594">
    <property type="entry name" value="HATPase_dom"/>
</dbReference>
<gene>
    <name evidence="12" type="ORF">SAMN04515674_101184</name>
</gene>
<keyword evidence="5" id="KW-0547">Nucleotide-binding</keyword>
<keyword evidence="6 12" id="KW-0418">Kinase</keyword>
<keyword evidence="10" id="KW-0732">Signal</keyword>
<dbReference type="GO" id="GO:0046983">
    <property type="term" value="F:protein dimerization activity"/>
    <property type="evidence" value="ECO:0007669"/>
    <property type="project" value="InterPro"/>
</dbReference>
<dbReference type="SMART" id="SM00387">
    <property type="entry name" value="HATPase_c"/>
    <property type="match status" value="1"/>
</dbReference>
<proteinExistence type="predicted"/>
<accession>A0A1I5M8M5</accession>
<feature type="domain" description="Histidine kinase" evidence="11">
    <location>
        <begin position="519"/>
        <end position="607"/>
    </location>
</feature>
<dbReference type="InterPro" id="IPR036890">
    <property type="entry name" value="HATPase_C_sf"/>
</dbReference>
<protein>
    <recommendedName>
        <fullName evidence="2">histidine kinase</fullName>
        <ecNumber evidence="2">2.7.13.3</ecNumber>
    </recommendedName>
</protein>
<evidence type="ECO:0000256" key="6">
    <source>
        <dbReference type="ARBA" id="ARBA00022777"/>
    </source>
</evidence>
<dbReference type="InterPro" id="IPR050482">
    <property type="entry name" value="Sensor_HK_TwoCompSys"/>
</dbReference>
<keyword evidence="7" id="KW-0067">ATP-binding</keyword>
<feature type="transmembrane region" description="Helical" evidence="9">
    <location>
        <begin position="210"/>
        <end position="227"/>
    </location>
</feature>
<keyword evidence="9" id="KW-0472">Membrane</keyword>
<keyword evidence="8" id="KW-0902">Two-component regulatory system</keyword>
<keyword evidence="4" id="KW-0808">Transferase</keyword>
<dbReference type="GO" id="GO:0000155">
    <property type="term" value="F:phosphorelay sensor kinase activity"/>
    <property type="evidence" value="ECO:0007669"/>
    <property type="project" value="InterPro"/>
</dbReference>
<dbReference type="InterPro" id="IPR011712">
    <property type="entry name" value="Sig_transdc_His_kin_sub3_dim/P"/>
</dbReference>
<comment type="catalytic activity">
    <reaction evidence="1">
        <text>ATP + protein L-histidine = ADP + protein N-phospho-L-histidine.</text>
        <dbReference type="EC" id="2.7.13.3"/>
    </reaction>
</comment>
<dbReference type="GO" id="GO:0016020">
    <property type="term" value="C:membrane"/>
    <property type="evidence" value="ECO:0007669"/>
    <property type="project" value="InterPro"/>
</dbReference>
<evidence type="ECO:0000313" key="12">
    <source>
        <dbReference type="EMBL" id="SFP05875.1"/>
    </source>
</evidence>
<dbReference type="RefSeq" id="WP_092010737.1">
    <property type="nucleotide sequence ID" value="NZ_FOXH01000001.1"/>
</dbReference>
<feature type="transmembrane region" description="Helical" evidence="9">
    <location>
        <begin position="303"/>
        <end position="324"/>
    </location>
</feature>
<dbReference type="PANTHER" id="PTHR24421">
    <property type="entry name" value="NITRATE/NITRITE SENSOR PROTEIN NARX-RELATED"/>
    <property type="match status" value="1"/>
</dbReference>
<dbReference type="EMBL" id="FOXH01000001">
    <property type="protein sequence ID" value="SFP05875.1"/>
    <property type="molecule type" value="Genomic_DNA"/>
</dbReference>
<dbReference type="STRING" id="1079859.SAMN04515674_101184"/>
<dbReference type="EC" id="2.7.13.3" evidence="2"/>
<feature type="transmembrane region" description="Helical" evidence="9">
    <location>
        <begin position="279"/>
        <end position="297"/>
    </location>
</feature>
<dbReference type="PANTHER" id="PTHR24421:SF10">
    <property type="entry name" value="NITRATE_NITRITE SENSOR PROTEIN NARQ"/>
    <property type="match status" value="1"/>
</dbReference>
<evidence type="ECO:0000313" key="13">
    <source>
        <dbReference type="Proteomes" id="UP000199306"/>
    </source>
</evidence>
<dbReference type="Gene3D" id="3.30.565.10">
    <property type="entry name" value="Histidine kinase-like ATPase, C-terminal domain"/>
    <property type="match status" value="1"/>
</dbReference>
<dbReference type="InterPro" id="IPR011622">
    <property type="entry name" value="7TMR_DISM_rcpt_extracell_dom2"/>
</dbReference>
<feature type="chain" id="PRO_5011699537" description="histidine kinase" evidence="10">
    <location>
        <begin position="23"/>
        <end position="612"/>
    </location>
</feature>
<sequence>MIRFCIILNLFIYFLSGLPAQANEAEHTLLNRNQTNDQWIMLEESGKTLSYKEVVRLNNWKSIEKFPIVFSTRSNAIWLQKTLYNTSSARQSVRIITKGIDSLNTFCINQNNQEKTFVTGKFIPLLNRYVASQFLVIPVDLPAKSQTRVFLRLYNQSYHLSLPYLQILDPKDSIRFIKVGEIGYNIYFGGLLLMILFSIILFFFFQERLYFFYLCCLICSFIMAAIYNDFYYLIIDKAPEFIRNKNIFAVLTTLLNILYLLFAERYLNVDTRKSSRIIKFSRVIMGILILLLISLISLKKELFYYRTLFYPLFGTNTLVMYYHLTRSIQKKYSPSWYFLVATTPIAIVSLLEITSDFNGVPVQTMHDFYYIGTFIEMFFLTIGIVYRFRIERTNAQILQQELFVTEIKTQDRERERIAKDLHDNIGASIVGVQYQLLEFAEKYFSKNESPPDFQKTILSLEQTYKDVRGLSHDLTPQILTNMGLVEQIREKYGFKSKPVFKLSMPGEPLHLPAFIELTLYKIVNEAVLNIIKHANATEVGIELSQDQKTLKLRIEDNGIGFNLNQHKYGMGLSNIRFRAESQLNGTLTLESSPGNGTIILVKILIKNISKKS</sequence>
<evidence type="ECO:0000256" key="10">
    <source>
        <dbReference type="SAM" id="SignalP"/>
    </source>
</evidence>
<dbReference type="CDD" id="cd16917">
    <property type="entry name" value="HATPase_UhpB-NarQ-NarX-like"/>
    <property type="match status" value="1"/>
</dbReference>
<organism evidence="12 13">
    <name type="scientific">Pseudarcicella hirudinis</name>
    <dbReference type="NCBI Taxonomy" id="1079859"/>
    <lineage>
        <taxon>Bacteria</taxon>
        <taxon>Pseudomonadati</taxon>
        <taxon>Bacteroidota</taxon>
        <taxon>Cytophagia</taxon>
        <taxon>Cytophagales</taxon>
        <taxon>Flectobacillaceae</taxon>
        <taxon>Pseudarcicella</taxon>
    </lineage>
</organism>
<keyword evidence="9" id="KW-0812">Transmembrane</keyword>
<evidence type="ECO:0000256" key="5">
    <source>
        <dbReference type="ARBA" id="ARBA00022741"/>
    </source>
</evidence>
<dbReference type="OrthoDB" id="613787at2"/>
<evidence type="ECO:0000259" key="11">
    <source>
        <dbReference type="PROSITE" id="PS50109"/>
    </source>
</evidence>
<evidence type="ECO:0000256" key="7">
    <source>
        <dbReference type="ARBA" id="ARBA00022840"/>
    </source>
</evidence>
<dbReference type="Pfam" id="PF07730">
    <property type="entry name" value="HisKA_3"/>
    <property type="match status" value="1"/>
</dbReference>
<evidence type="ECO:0000256" key="1">
    <source>
        <dbReference type="ARBA" id="ARBA00000085"/>
    </source>
</evidence>
<dbReference type="InterPro" id="IPR005467">
    <property type="entry name" value="His_kinase_dom"/>
</dbReference>
<reference evidence="12 13" key="1">
    <citation type="submission" date="2016-10" db="EMBL/GenBank/DDBJ databases">
        <authorList>
            <person name="de Groot N.N."/>
        </authorList>
    </citation>
    <scope>NUCLEOTIDE SEQUENCE [LARGE SCALE GENOMIC DNA]</scope>
    <source>
        <strain evidence="13">E92,LMG 26720,CCM 7988</strain>
    </source>
</reference>
<dbReference type="SUPFAM" id="SSF55874">
    <property type="entry name" value="ATPase domain of HSP90 chaperone/DNA topoisomerase II/histidine kinase"/>
    <property type="match status" value="1"/>
</dbReference>
<dbReference type="Proteomes" id="UP000199306">
    <property type="component" value="Unassembled WGS sequence"/>
</dbReference>
<evidence type="ECO:0000256" key="2">
    <source>
        <dbReference type="ARBA" id="ARBA00012438"/>
    </source>
</evidence>
<dbReference type="GO" id="GO:0005524">
    <property type="term" value="F:ATP binding"/>
    <property type="evidence" value="ECO:0007669"/>
    <property type="project" value="UniProtKB-KW"/>
</dbReference>
<evidence type="ECO:0000256" key="8">
    <source>
        <dbReference type="ARBA" id="ARBA00023012"/>
    </source>
</evidence>
<evidence type="ECO:0000256" key="3">
    <source>
        <dbReference type="ARBA" id="ARBA00022553"/>
    </source>
</evidence>
<feature type="transmembrane region" description="Helical" evidence="9">
    <location>
        <begin position="184"/>
        <end position="205"/>
    </location>
</feature>
<name>A0A1I5M8M5_9BACT</name>
<feature type="transmembrane region" description="Helical" evidence="9">
    <location>
        <begin position="368"/>
        <end position="388"/>
    </location>
</feature>
<feature type="transmembrane region" description="Helical" evidence="9">
    <location>
        <begin position="247"/>
        <end position="267"/>
    </location>
</feature>
<dbReference type="PROSITE" id="PS50109">
    <property type="entry name" value="HIS_KIN"/>
    <property type="match status" value="1"/>
</dbReference>
<dbReference type="AlphaFoldDB" id="A0A1I5M8M5"/>
<dbReference type="Pfam" id="PF07696">
    <property type="entry name" value="7TMR-DISMED2"/>
    <property type="match status" value="1"/>
</dbReference>
<dbReference type="InterPro" id="IPR011623">
    <property type="entry name" value="7TMR_DISM_rcpt_extracell_dom1"/>
</dbReference>
<dbReference type="Pfam" id="PF02518">
    <property type="entry name" value="HATPase_c"/>
    <property type="match status" value="1"/>
</dbReference>
<evidence type="ECO:0000256" key="9">
    <source>
        <dbReference type="SAM" id="Phobius"/>
    </source>
</evidence>
<keyword evidence="9" id="KW-1133">Transmembrane helix</keyword>
<keyword evidence="3" id="KW-0597">Phosphoprotein</keyword>
<dbReference type="Pfam" id="PF07695">
    <property type="entry name" value="7TMR-DISM_7TM"/>
    <property type="match status" value="1"/>
</dbReference>